<dbReference type="Pfam" id="PF14693">
    <property type="entry name" value="Ribosomal_TL5_C"/>
    <property type="match status" value="1"/>
</dbReference>
<comment type="caution">
    <text evidence="9">The sequence shown here is derived from an EMBL/GenBank/DDBJ whole genome shotgun (WGS) entry which is preliminary data.</text>
</comment>
<keyword evidence="1 5" id="KW-0699">rRNA-binding</keyword>
<dbReference type="InterPro" id="IPR001021">
    <property type="entry name" value="Ribosomal_bL25_long"/>
</dbReference>
<evidence type="ECO:0000256" key="2">
    <source>
        <dbReference type="ARBA" id="ARBA00022884"/>
    </source>
</evidence>
<dbReference type="Gene3D" id="2.40.240.10">
    <property type="entry name" value="Ribosomal Protein L25, Chain P"/>
    <property type="match status" value="1"/>
</dbReference>
<evidence type="ECO:0000313" key="10">
    <source>
        <dbReference type="Proteomes" id="UP001142810"/>
    </source>
</evidence>
<dbReference type="NCBIfam" id="NF004612">
    <property type="entry name" value="PRK05943.1"/>
    <property type="match status" value="1"/>
</dbReference>
<comment type="function">
    <text evidence="5">This is one of the proteins that binds to the 5S RNA in the ribosome where it forms part of the central protuberance.</text>
</comment>
<dbReference type="HAMAP" id="MF_01334">
    <property type="entry name" value="Ribosomal_bL25_CTC"/>
    <property type="match status" value="1"/>
</dbReference>
<dbReference type="NCBIfam" id="TIGR00731">
    <property type="entry name" value="bL25_bact_ctc"/>
    <property type="match status" value="1"/>
</dbReference>
<protein>
    <recommendedName>
        <fullName evidence="5">Large ribosomal subunit protein bL25</fullName>
    </recommendedName>
    <alternativeName>
        <fullName evidence="5">General stress protein CTC</fullName>
    </alternativeName>
</protein>
<evidence type="ECO:0000256" key="4">
    <source>
        <dbReference type="ARBA" id="ARBA00023274"/>
    </source>
</evidence>
<dbReference type="InterPro" id="IPR020930">
    <property type="entry name" value="Ribosomal_uL5_bac-type"/>
</dbReference>
<dbReference type="NCBIfam" id="NF004130">
    <property type="entry name" value="PRK05618.1-5"/>
    <property type="match status" value="1"/>
</dbReference>
<dbReference type="NCBIfam" id="NF004128">
    <property type="entry name" value="PRK05618.1-2"/>
    <property type="match status" value="1"/>
</dbReference>
<feature type="region of interest" description="Disordered" evidence="6">
    <location>
        <begin position="198"/>
        <end position="221"/>
    </location>
</feature>
<dbReference type="InterPro" id="IPR020056">
    <property type="entry name" value="Rbsml_bL25/Gln-tRNA_synth_N"/>
</dbReference>
<dbReference type="EMBL" id="JAPFRD010000010">
    <property type="protein sequence ID" value="MCW8108833.1"/>
    <property type="molecule type" value="Genomic_DNA"/>
</dbReference>
<dbReference type="GO" id="GO:0005840">
    <property type="term" value="C:ribosome"/>
    <property type="evidence" value="ECO:0007669"/>
    <property type="project" value="UniProtKB-KW"/>
</dbReference>
<dbReference type="InterPro" id="IPR029751">
    <property type="entry name" value="Ribosomal_L25_dom"/>
</dbReference>
<dbReference type="CDD" id="cd00495">
    <property type="entry name" value="Ribosomal_L25_TL5_CTC"/>
    <property type="match status" value="1"/>
</dbReference>
<name>A0ABT3P7U1_9ALTE</name>
<keyword evidence="4 5" id="KW-0687">Ribonucleoprotein</keyword>
<keyword evidence="10" id="KW-1185">Reference proteome</keyword>
<dbReference type="InterPro" id="IPR020055">
    <property type="entry name" value="Ribosomal_bL25_short"/>
</dbReference>
<dbReference type="HAMAP" id="MF_01336">
    <property type="entry name" value="Ribosomal_bL25"/>
    <property type="match status" value="1"/>
</dbReference>
<dbReference type="SUPFAM" id="SSF50715">
    <property type="entry name" value="Ribosomal protein L25-like"/>
    <property type="match status" value="1"/>
</dbReference>
<dbReference type="InterPro" id="IPR020057">
    <property type="entry name" value="Ribosomal_bL25_b-dom"/>
</dbReference>
<evidence type="ECO:0000256" key="6">
    <source>
        <dbReference type="SAM" id="MobiDB-lite"/>
    </source>
</evidence>
<dbReference type="InterPro" id="IPR011035">
    <property type="entry name" value="Ribosomal_bL25/Gln-tRNA_synth"/>
</dbReference>
<gene>
    <name evidence="5" type="primary">rplY</name>
    <name evidence="5" type="synonym">ctc</name>
    <name evidence="9" type="ORF">OPS25_10045</name>
</gene>
<accession>A0ABT3P7U1</accession>
<keyword evidence="2 5" id="KW-0694">RNA-binding</keyword>
<dbReference type="PANTHER" id="PTHR33284:SF1">
    <property type="entry name" value="RIBOSOMAL PROTEIN L25_GLN-TRNA SYNTHETASE, ANTI-CODON-BINDING DOMAIN-CONTAINING PROTEIN"/>
    <property type="match status" value="1"/>
</dbReference>
<proteinExistence type="inferred from homology"/>
<dbReference type="Proteomes" id="UP001142810">
    <property type="component" value="Unassembled WGS sequence"/>
</dbReference>
<evidence type="ECO:0000256" key="3">
    <source>
        <dbReference type="ARBA" id="ARBA00022980"/>
    </source>
</evidence>
<evidence type="ECO:0000256" key="1">
    <source>
        <dbReference type="ARBA" id="ARBA00022730"/>
    </source>
</evidence>
<evidence type="ECO:0000256" key="5">
    <source>
        <dbReference type="HAMAP-Rule" id="MF_01334"/>
    </source>
</evidence>
<reference evidence="9" key="1">
    <citation type="submission" date="2022-11" db="EMBL/GenBank/DDBJ databases">
        <title>Alteromonas sp. nov., isolated from sea water of the Qingdao.</title>
        <authorList>
            <person name="Wang Q."/>
        </authorList>
    </citation>
    <scope>NUCLEOTIDE SEQUENCE</scope>
    <source>
        <strain evidence="9">ASW11-7</strain>
    </source>
</reference>
<organism evidence="9 10">
    <name type="scientific">Alteromonas aquimaris</name>
    <dbReference type="NCBI Taxonomy" id="2998417"/>
    <lineage>
        <taxon>Bacteria</taxon>
        <taxon>Pseudomonadati</taxon>
        <taxon>Pseudomonadota</taxon>
        <taxon>Gammaproteobacteria</taxon>
        <taxon>Alteromonadales</taxon>
        <taxon>Alteromonadaceae</taxon>
        <taxon>Alteromonas/Salinimonas group</taxon>
        <taxon>Alteromonas</taxon>
    </lineage>
</organism>
<dbReference type="Gene3D" id="2.170.120.20">
    <property type="entry name" value="Ribosomal protein L25, beta domain"/>
    <property type="match status" value="1"/>
</dbReference>
<dbReference type="InterPro" id="IPR037121">
    <property type="entry name" value="Ribosomal_bL25_C"/>
</dbReference>
<comment type="subunit">
    <text evidence="5">Part of the 50S ribosomal subunit; part of the 5S rRNA/L5/L18/L25 subcomplex. Contacts the 5S rRNA. Binds to the 5S rRNA independently of L5 and L18.</text>
</comment>
<keyword evidence="3 5" id="KW-0689">Ribosomal protein</keyword>
<dbReference type="PANTHER" id="PTHR33284">
    <property type="entry name" value="RIBOSOMAL PROTEIN L25/GLN-TRNA SYNTHETASE, ANTI-CODON-BINDING DOMAIN-CONTAINING PROTEIN"/>
    <property type="match status" value="1"/>
</dbReference>
<evidence type="ECO:0000313" key="9">
    <source>
        <dbReference type="EMBL" id="MCW8108833.1"/>
    </source>
</evidence>
<evidence type="ECO:0000259" key="8">
    <source>
        <dbReference type="Pfam" id="PF14693"/>
    </source>
</evidence>
<dbReference type="RefSeq" id="WP_265617568.1">
    <property type="nucleotide sequence ID" value="NZ_JAPFRD010000010.1"/>
</dbReference>
<evidence type="ECO:0000259" key="7">
    <source>
        <dbReference type="Pfam" id="PF01386"/>
    </source>
</evidence>
<feature type="domain" description="Large ribosomal subunit protein bL25 L25" evidence="7">
    <location>
        <begin position="8"/>
        <end position="95"/>
    </location>
</feature>
<sequence length="221" mass="24237">MSDAIFNLDAQVRTDMGKGASRRLRRADKVPAILYGGEEAPVALTLDHNKLNNAADFEAFYSHVLTLNIDGKNVEALVKDMQRHPFKPKITHIDFQRVIAGQEVHTHVPLHFVNEDKCAAVKNEGGIAEHHVNEIEITCLPKDLPEFVEVDMSAVEMGQTVHLSDLTLPKGVSSVELARGDEDHNLAVVTIKPAPKTPVIDAEEAEQAAAKAAKQEEADKE</sequence>
<comment type="similarity">
    <text evidence="5">Belongs to the bacterial ribosomal protein bL25 family. CTC subfamily.</text>
</comment>
<feature type="domain" description="Large ribosomal subunit protein bL25 beta" evidence="8">
    <location>
        <begin position="103"/>
        <end position="193"/>
    </location>
</feature>
<dbReference type="Pfam" id="PF01386">
    <property type="entry name" value="Ribosomal_L25p"/>
    <property type="match status" value="1"/>
</dbReference>